<dbReference type="KEGG" id="chih:GWR21_28335"/>
<organism evidence="1 2">
    <name type="scientific">Chitinophaga agri</name>
    <dbReference type="NCBI Taxonomy" id="2703787"/>
    <lineage>
        <taxon>Bacteria</taxon>
        <taxon>Pseudomonadati</taxon>
        <taxon>Bacteroidota</taxon>
        <taxon>Chitinophagia</taxon>
        <taxon>Chitinophagales</taxon>
        <taxon>Chitinophagaceae</taxon>
        <taxon>Chitinophaga</taxon>
    </lineage>
</organism>
<protein>
    <submittedName>
        <fullName evidence="1">Uncharacterized protein</fullName>
    </submittedName>
</protein>
<name>A0A6B9ZQ22_9BACT</name>
<dbReference type="EMBL" id="CP048113">
    <property type="protein sequence ID" value="QHS63355.1"/>
    <property type="molecule type" value="Genomic_DNA"/>
</dbReference>
<dbReference type="RefSeq" id="WP_162335071.1">
    <property type="nucleotide sequence ID" value="NZ_CP048113.1"/>
</dbReference>
<proteinExistence type="predicted"/>
<reference evidence="1 2" key="1">
    <citation type="submission" date="2020-01" db="EMBL/GenBank/DDBJ databases">
        <title>Complete genome sequence of Chitinophaga sp. H33E-04 isolated from quinoa roots.</title>
        <authorList>
            <person name="Weon H.-Y."/>
            <person name="Lee S.A."/>
        </authorList>
    </citation>
    <scope>NUCLEOTIDE SEQUENCE [LARGE SCALE GENOMIC DNA]</scope>
    <source>
        <strain evidence="1 2">H33E-04</strain>
    </source>
</reference>
<sequence>MATFIKSSAEQLSGRIVNLDLVTHINAGNGESGDYQIRFYFSKEHFEIWSYEDEATRDRDYDSVLNKEVKSLHSTLDI</sequence>
<evidence type="ECO:0000313" key="1">
    <source>
        <dbReference type="EMBL" id="QHS63355.1"/>
    </source>
</evidence>
<keyword evidence="2" id="KW-1185">Reference proteome</keyword>
<evidence type="ECO:0000313" key="2">
    <source>
        <dbReference type="Proteomes" id="UP000476411"/>
    </source>
</evidence>
<accession>A0A6B9ZQ22</accession>
<gene>
    <name evidence="1" type="ORF">GWR21_28335</name>
</gene>
<dbReference type="AlphaFoldDB" id="A0A6B9ZQ22"/>
<dbReference type="Proteomes" id="UP000476411">
    <property type="component" value="Chromosome"/>
</dbReference>